<feature type="non-terminal residue" evidence="2">
    <location>
        <position position="87"/>
    </location>
</feature>
<dbReference type="InterPro" id="IPR029057">
    <property type="entry name" value="PRTase-like"/>
</dbReference>
<evidence type="ECO:0000313" key="2">
    <source>
        <dbReference type="EMBL" id="SVB19453.1"/>
    </source>
</evidence>
<sequence length="87" mass="10061">MSIIGFQTRDGKDKSPAWIINKMGRQVNKGILLVDDIYDTGTTMRSILKFINKENVHPVCLFGRPNNEDVQFLHLNEGKWVVFPWEV</sequence>
<proteinExistence type="predicted"/>
<evidence type="ECO:0000259" key="1">
    <source>
        <dbReference type="Pfam" id="PF00156"/>
    </source>
</evidence>
<gene>
    <name evidence="2" type="ORF">METZ01_LOCUS172307</name>
</gene>
<protein>
    <recommendedName>
        <fullName evidence="1">Phosphoribosyltransferase domain-containing protein</fullName>
    </recommendedName>
</protein>
<organism evidence="2">
    <name type="scientific">marine metagenome</name>
    <dbReference type="NCBI Taxonomy" id="408172"/>
    <lineage>
        <taxon>unclassified sequences</taxon>
        <taxon>metagenomes</taxon>
        <taxon>ecological metagenomes</taxon>
    </lineage>
</organism>
<dbReference type="EMBL" id="UINC01032194">
    <property type="protein sequence ID" value="SVB19453.1"/>
    <property type="molecule type" value="Genomic_DNA"/>
</dbReference>
<reference evidence="2" key="1">
    <citation type="submission" date="2018-05" db="EMBL/GenBank/DDBJ databases">
        <authorList>
            <person name="Lanie J.A."/>
            <person name="Ng W.-L."/>
            <person name="Kazmierczak K.M."/>
            <person name="Andrzejewski T.M."/>
            <person name="Davidsen T.M."/>
            <person name="Wayne K.J."/>
            <person name="Tettelin H."/>
            <person name="Glass J.I."/>
            <person name="Rusch D."/>
            <person name="Podicherti R."/>
            <person name="Tsui H.-C.T."/>
            <person name="Winkler M.E."/>
        </authorList>
    </citation>
    <scope>NUCLEOTIDE SEQUENCE</scope>
</reference>
<dbReference type="Pfam" id="PF00156">
    <property type="entry name" value="Pribosyltran"/>
    <property type="match status" value="1"/>
</dbReference>
<dbReference type="Gene3D" id="3.40.50.2020">
    <property type="match status" value="1"/>
</dbReference>
<accession>A0A382C2A6</accession>
<dbReference type="AlphaFoldDB" id="A0A382C2A6"/>
<dbReference type="SUPFAM" id="SSF53271">
    <property type="entry name" value="PRTase-like"/>
    <property type="match status" value="1"/>
</dbReference>
<feature type="domain" description="Phosphoribosyltransferase" evidence="1">
    <location>
        <begin position="28"/>
        <end position="71"/>
    </location>
</feature>
<dbReference type="InterPro" id="IPR000836">
    <property type="entry name" value="PRTase_dom"/>
</dbReference>
<dbReference type="CDD" id="cd06223">
    <property type="entry name" value="PRTases_typeI"/>
    <property type="match status" value="1"/>
</dbReference>
<name>A0A382C2A6_9ZZZZ</name>